<gene>
    <name evidence="1" type="ORF">HHI36_006794</name>
</gene>
<reference evidence="1 2" key="1">
    <citation type="journal article" date="2021" name="BMC Biol.">
        <title>Horizontally acquired antibacterial genes associated with adaptive radiation of ladybird beetles.</title>
        <authorList>
            <person name="Li H.S."/>
            <person name="Tang X.F."/>
            <person name="Huang Y.H."/>
            <person name="Xu Z.Y."/>
            <person name="Chen M.L."/>
            <person name="Du X.Y."/>
            <person name="Qiu B.Y."/>
            <person name="Chen P.T."/>
            <person name="Zhang W."/>
            <person name="Slipinski A."/>
            <person name="Escalona H.E."/>
            <person name="Waterhouse R.M."/>
            <person name="Zwick A."/>
            <person name="Pang H."/>
        </authorList>
    </citation>
    <scope>NUCLEOTIDE SEQUENCE [LARGE SCALE GENOMIC DNA]</scope>
    <source>
        <strain evidence="1">SYSU2018</strain>
    </source>
</reference>
<keyword evidence="2" id="KW-1185">Reference proteome</keyword>
<dbReference type="EMBL" id="JABFTP020000144">
    <property type="protein sequence ID" value="KAL3283655.1"/>
    <property type="molecule type" value="Genomic_DNA"/>
</dbReference>
<organism evidence="1 2">
    <name type="scientific">Cryptolaemus montrouzieri</name>
    <dbReference type="NCBI Taxonomy" id="559131"/>
    <lineage>
        <taxon>Eukaryota</taxon>
        <taxon>Metazoa</taxon>
        <taxon>Ecdysozoa</taxon>
        <taxon>Arthropoda</taxon>
        <taxon>Hexapoda</taxon>
        <taxon>Insecta</taxon>
        <taxon>Pterygota</taxon>
        <taxon>Neoptera</taxon>
        <taxon>Endopterygota</taxon>
        <taxon>Coleoptera</taxon>
        <taxon>Polyphaga</taxon>
        <taxon>Cucujiformia</taxon>
        <taxon>Coccinelloidea</taxon>
        <taxon>Coccinellidae</taxon>
        <taxon>Scymninae</taxon>
        <taxon>Scymnini</taxon>
        <taxon>Cryptolaemus</taxon>
    </lineage>
</organism>
<evidence type="ECO:0000313" key="2">
    <source>
        <dbReference type="Proteomes" id="UP001516400"/>
    </source>
</evidence>
<dbReference type="AlphaFoldDB" id="A0ABD2NZG9"/>
<dbReference type="Proteomes" id="UP001516400">
    <property type="component" value="Unassembled WGS sequence"/>
</dbReference>
<sequence length="99" mass="11774">MSNLKMKRAKAYRNTAITEIQLLLNFAKRAESDINQYNIFKARFSDIERIRDEFDHQNTTIVDLKLQDENGDISLEDTLREGFLADYYCVKARYNNFRN</sequence>
<accession>A0ABD2NZG9</accession>
<comment type="caution">
    <text evidence="1">The sequence shown here is derived from an EMBL/GenBank/DDBJ whole genome shotgun (WGS) entry which is preliminary data.</text>
</comment>
<evidence type="ECO:0000313" key="1">
    <source>
        <dbReference type="EMBL" id="KAL3283655.1"/>
    </source>
</evidence>
<protein>
    <submittedName>
        <fullName evidence="1">Uncharacterized protein</fullName>
    </submittedName>
</protein>
<name>A0ABD2NZG9_9CUCU</name>
<proteinExistence type="predicted"/>